<reference evidence="2" key="1">
    <citation type="submission" date="2022-11" db="EMBL/GenBank/DDBJ databases">
        <authorList>
            <person name="Hyden B.L."/>
            <person name="Feng K."/>
            <person name="Yates T."/>
            <person name="Jawdy S."/>
            <person name="Smart L.B."/>
            <person name="Muchero W."/>
        </authorList>
    </citation>
    <scope>NUCLEOTIDE SEQUENCE</scope>
    <source>
        <tissue evidence="2">Shoot tip</tissue>
    </source>
</reference>
<dbReference type="Proteomes" id="UP001151752">
    <property type="component" value="Chromosome 5"/>
</dbReference>
<organism evidence="2 3">
    <name type="scientific">Salix koriyanagi</name>
    <dbReference type="NCBI Taxonomy" id="2511006"/>
    <lineage>
        <taxon>Eukaryota</taxon>
        <taxon>Viridiplantae</taxon>
        <taxon>Streptophyta</taxon>
        <taxon>Embryophyta</taxon>
        <taxon>Tracheophyta</taxon>
        <taxon>Spermatophyta</taxon>
        <taxon>Magnoliopsida</taxon>
        <taxon>eudicotyledons</taxon>
        <taxon>Gunneridae</taxon>
        <taxon>Pentapetalae</taxon>
        <taxon>rosids</taxon>
        <taxon>fabids</taxon>
        <taxon>Malpighiales</taxon>
        <taxon>Salicaceae</taxon>
        <taxon>Saliceae</taxon>
        <taxon>Salix</taxon>
    </lineage>
</organism>
<protein>
    <submittedName>
        <fullName evidence="2">Uncharacterized protein</fullName>
    </submittedName>
</protein>
<gene>
    <name evidence="2" type="ORF">OIU74_021254</name>
</gene>
<feature type="region of interest" description="Disordered" evidence="1">
    <location>
        <begin position="1"/>
        <end position="35"/>
    </location>
</feature>
<evidence type="ECO:0000256" key="1">
    <source>
        <dbReference type="SAM" id="MobiDB-lite"/>
    </source>
</evidence>
<dbReference type="AlphaFoldDB" id="A0A9Q0SN52"/>
<name>A0A9Q0SN52_9ROSI</name>
<keyword evidence="3" id="KW-1185">Reference proteome</keyword>
<comment type="caution">
    <text evidence="2">The sequence shown here is derived from an EMBL/GenBank/DDBJ whole genome shotgun (WGS) entry which is preliminary data.</text>
</comment>
<reference evidence="2" key="2">
    <citation type="journal article" date="2023" name="Int. J. Mol. Sci.">
        <title>De Novo Assembly and Annotation of 11 Diverse Shrub Willow (Salix) Genomes Reveals Novel Gene Organization in Sex-Linked Regions.</title>
        <authorList>
            <person name="Hyden B."/>
            <person name="Feng K."/>
            <person name="Yates T.B."/>
            <person name="Jawdy S."/>
            <person name="Cereghino C."/>
            <person name="Smart L.B."/>
            <person name="Muchero W."/>
        </authorList>
    </citation>
    <scope>NUCLEOTIDE SEQUENCE</scope>
    <source>
        <tissue evidence="2">Shoot tip</tissue>
    </source>
</reference>
<dbReference type="EMBL" id="JAPFFM010000020">
    <property type="protein sequence ID" value="KAJ6683160.1"/>
    <property type="molecule type" value="Genomic_DNA"/>
</dbReference>
<evidence type="ECO:0000313" key="2">
    <source>
        <dbReference type="EMBL" id="KAJ6683160.1"/>
    </source>
</evidence>
<accession>A0A9Q0SN52</accession>
<proteinExistence type="predicted"/>
<sequence length="161" mass="17524">MVRNQQGTRMEPPSFERRGGNQGAQGWQDEDPLDDTASYAPMILSEILQGEAGVTGEGGRPNQTEGVPPVAAEQARILLSVHRVEPRIREGLLPLERCSLMNIIDREDIYRISEIAARYVGKPVLNYPIISPLMPPRLVDLGVGNFGGQSGIGGEIYEAGD</sequence>
<evidence type="ECO:0000313" key="3">
    <source>
        <dbReference type="Proteomes" id="UP001151752"/>
    </source>
</evidence>